<dbReference type="GO" id="GO:0016607">
    <property type="term" value="C:nuclear speck"/>
    <property type="evidence" value="ECO:0007669"/>
    <property type="project" value="UniProtKB-SubCell"/>
</dbReference>
<keyword evidence="4 8" id="KW-0694">RNA-binding</keyword>
<dbReference type="GO" id="GO:0071011">
    <property type="term" value="C:precatalytic spliceosome"/>
    <property type="evidence" value="ECO:0007669"/>
    <property type="project" value="TreeGrafter"/>
</dbReference>
<comment type="function">
    <text evidence="7">Component of the spliceosomal U1 snRNP, which is essential for recognition of the pre-mRNA 5' splice-site and the subsequent assembly of the spliceosome. SNRNP70 binds to the loop I region of U1-snRNA.</text>
</comment>
<dbReference type="PROSITE" id="PS50102">
    <property type="entry name" value="RRM"/>
    <property type="match status" value="1"/>
</dbReference>
<keyword evidence="11" id="KW-1185">Reference proteome</keyword>
<evidence type="ECO:0000256" key="6">
    <source>
        <dbReference type="ARBA" id="ARBA00023274"/>
    </source>
</evidence>
<keyword evidence="6" id="KW-0687">Ribonucleoprotein</keyword>
<dbReference type="InterPro" id="IPR034143">
    <property type="entry name" value="snRNP70_RRM"/>
</dbReference>
<evidence type="ECO:0000256" key="3">
    <source>
        <dbReference type="ARBA" id="ARBA00016996"/>
    </source>
</evidence>
<dbReference type="CDD" id="cd12236">
    <property type="entry name" value="RRM_snRNP70"/>
    <property type="match status" value="1"/>
</dbReference>
<dbReference type="GO" id="GO:0071004">
    <property type="term" value="C:U2-type prespliceosome"/>
    <property type="evidence" value="ECO:0007669"/>
    <property type="project" value="TreeGrafter"/>
</dbReference>
<dbReference type="Proteomes" id="UP000887565">
    <property type="component" value="Unplaced"/>
</dbReference>
<keyword evidence="5" id="KW-0539">Nucleus</keyword>
<sequence>MTQFLPPNLLALFAPRDPLPFLPPTDKLPHDKKRLTYGGVADYLKFFEDPKDTPVPVKVETRDERQERKKKERAELQAYKIEQGIALWDPQSNSRSTSDPYKTLFVARINYDTSESKLRREFESYGPIKKIHLIYNKVNNKPKGYAFVEFEHERDMHVAYKYGDGKKVDGRRVLVDVERGRTVKGWLPRRFGKQICVIFSYNRFLAKNFFITGGGLGNTRRAKAPGGEPLSDSRGNSRRRRSRSRSRDRNGSSRRGGGDDRRALRSERGDRGDRDRDRERYSDRSRGGTGSDYRRDKDREDRGDRNRDRDKERDRGRDNRRGEDFDISNDTSRNYDENGQY</sequence>
<evidence type="ECO:0000259" key="10">
    <source>
        <dbReference type="PROSITE" id="PS50102"/>
    </source>
</evidence>
<evidence type="ECO:0000256" key="2">
    <source>
        <dbReference type="ARBA" id="ARBA00004642"/>
    </source>
</evidence>
<accession>A0A915IUT2</accession>
<feature type="domain" description="RRM" evidence="10">
    <location>
        <begin position="102"/>
        <end position="180"/>
    </location>
</feature>
<evidence type="ECO:0000313" key="11">
    <source>
        <dbReference type="Proteomes" id="UP000887565"/>
    </source>
</evidence>
<dbReference type="InterPro" id="IPR022023">
    <property type="entry name" value="U1snRNP70_N"/>
</dbReference>
<feature type="region of interest" description="Disordered" evidence="9">
    <location>
        <begin position="217"/>
        <end position="341"/>
    </location>
</feature>
<evidence type="ECO:0000313" key="12">
    <source>
        <dbReference type="WBParaSite" id="nRc.2.0.1.t17577-RA"/>
    </source>
</evidence>
<proteinExistence type="predicted"/>
<dbReference type="FunFam" id="3.30.70.330:FF:001585">
    <property type="entry name" value="U1 small nuclear ribonucleoprotein 70 kDa"/>
    <property type="match status" value="1"/>
</dbReference>
<feature type="compositionally biased region" description="Basic and acidic residues" evidence="9">
    <location>
        <begin position="245"/>
        <end position="324"/>
    </location>
</feature>
<dbReference type="GO" id="GO:0003729">
    <property type="term" value="F:mRNA binding"/>
    <property type="evidence" value="ECO:0007669"/>
    <property type="project" value="TreeGrafter"/>
</dbReference>
<organism evidence="11 12">
    <name type="scientific">Romanomermis culicivorax</name>
    <name type="common">Nematode worm</name>
    <dbReference type="NCBI Taxonomy" id="13658"/>
    <lineage>
        <taxon>Eukaryota</taxon>
        <taxon>Metazoa</taxon>
        <taxon>Ecdysozoa</taxon>
        <taxon>Nematoda</taxon>
        <taxon>Enoplea</taxon>
        <taxon>Dorylaimia</taxon>
        <taxon>Mermithida</taxon>
        <taxon>Mermithoidea</taxon>
        <taxon>Mermithidae</taxon>
        <taxon>Romanomermis</taxon>
    </lineage>
</organism>
<dbReference type="OMA" id="FIEYQHK"/>
<dbReference type="InterPro" id="IPR051183">
    <property type="entry name" value="U1_U11-U12_snRNP_70-35kDa"/>
</dbReference>
<dbReference type="AlphaFoldDB" id="A0A915IUT2"/>
<protein>
    <recommendedName>
        <fullName evidence="3">U1 small nuclear ribonucleoprotein 70 kDa</fullName>
    </recommendedName>
</protein>
<evidence type="ECO:0000256" key="4">
    <source>
        <dbReference type="ARBA" id="ARBA00022884"/>
    </source>
</evidence>
<evidence type="ECO:0000256" key="9">
    <source>
        <dbReference type="SAM" id="MobiDB-lite"/>
    </source>
</evidence>
<evidence type="ECO:0000256" key="1">
    <source>
        <dbReference type="ARBA" id="ARBA00004324"/>
    </source>
</evidence>
<dbReference type="Pfam" id="PF12220">
    <property type="entry name" value="U1snRNP70_N"/>
    <property type="match status" value="1"/>
</dbReference>
<dbReference type="InterPro" id="IPR000504">
    <property type="entry name" value="RRM_dom"/>
</dbReference>
<dbReference type="PANTHER" id="PTHR13952:SF5">
    <property type="entry name" value="U1 SMALL NUCLEAR RIBONUCLEOPROTEIN 70 KDA"/>
    <property type="match status" value="1"/>
</dbReference>
<name>A0A915IUT2_ROMCU</name>
<dbReference type="Gene3D" id="3.30.70.330">
    <property type="match status" value="1"/>
</dbReference>
<dbReference type="InterPro" id="IPR035979">
    <property type="entry name" value="RBD_domain_sf"/>
</dbReference>
<dbReference type="GO" id="GO:0005685">
    <property type="term" value="C:U1 snRNP"/>
    <property type="evidence" value="ECO:0007669"/>
    <property type="project" value="TreeGrafter"/>
</dbReference>
<dbReference type="PANTHER" id="PTHR13952">
    <property type="entry name" value="U1 SMALL NUCLEAR RIBONUCLEOPROTEIN 70 KD"/>
    <property type="match status" value="1"/>
</dbReference>
<dbReference type="WBParaSite" id="nRc.2.0.1.t17577-RA">
    <property type="protein sequence ID" value="nRc.2.0.1.t17577-RA"/>
    <property type="gene ID" value="nRc.2.0.1.g17577"/>
</dbReference>
<evidence type="ECO:0000256" key="7">
    <source>
        <dbReference type="ARBA" id="ARBA00058765"/>
    </source>
</evidence>
<reference evidence="12" key="1">
    <citation type="submission" date="2022-11" db="UniProtKB">
        <authorList>
            <consortium name="WormBaseParasite"/>
        </authorList>
    </citation>
    <scope>IDENTIFICATION</scope>
</reference>
<comment type="subcellular location">
    <subcellularLocation>
        <location evidence="1">Nucleus speckle</location>
    </subcellularLocation>
    <subcellularLocation>
        <location evidence="2">Nucleus</location>
        <location evidence="2">Nucleoplasm</location>
    </subcellularLocation>
</comment>
<dbReference type="SMART" id="SM00360">
    <property type="entry name" value="RRM"/>
    <property type="match status" value="1"/>
</dbReference>
<dbReference type="Pfam" id="PF00076">
    <property type="entry name" value="RRM_1"/>
    <property type="match status" value="1"/>
</dbReference>
<dbReference type="GO" id="GO:0000398">
    <property type="term" value="P:mRNA splicing, via spliceosome"/>
    <property type="evidence" value="ECO:0007669"/>
    <property type="project" value="TreeGrafter"/>
</dbReference>
<dbReference type="SUPFAM" id="SSF54928">
    <property type="entry name" value="RNA-binding domain, RBD"/>
    <property type="match status" value="1"/>
</dbReference>
<dbReference type="InterPro" id="IPR012677">
    <property type="entry name" value="Nucleotide-bd_a/b_plait_sf"/>
</dbReference>
<evidence type="ECO:0000256" key="5">
    <source>
        <dbReference type="ARBA" id="ARBA00023242"/>
    </source>
</evidence>
<dbReference type="GO" id="GO:0030619">
    <property type="term" value="F:U1 snRNA binding"/>
    <property type="evidence" value="ECO:0007669"/>
    <property type="project" value="InterPro"/>
</dbReference>
<feature type="compositionally biased region" description="Polar residues" evidence="9">
    <location>
        <begin position="328"/>
        <end position="341"/>
    </location>
</feature>
<evidence type="ECO:0000256" key="8">
    <source>
        <dbReference type="PROSITE-ProRule" id="PRU00176"/>
    </source>
</evidence>